<dbReference type="CDD" id="cd01299">
    <property type="entry name" value="Met_dep_hydrolase_A"/>
    <property type="match status" value="1"/>
</dbReference>
<keyword evidence="1" id="KW-0732">Signal</keyword>
<dbReference type="InterPro" id="IPR051781">
    <property type="entry name" value="Metallo-dep_Hydrolase"/>
</dbReference>
<dbReference type="InterPro" id="IPR011059">
    <property type="entry name" value="Metal-dep_hydrolase_composite"/>
</dbReference>
<dbReference type="OrthoDB" id="9797498at2"/>
<evidence type="ECO:0000256" key="1">
    <source>
        <dbReference type="SAM" id="SignalP"/>
    </source>
</evidence>
<name>A0A1G1TH30_9BACT</name>
<accession>A0A1G1TH30</accession>
<dbReference type="Pfam" id="PF01979">
    <property type="entry name" value="Amidohydro_1"/>
    <property type="match status" value="1"/>
</dbReference>
<dbReference type="Proteomes" id="UP000177506">
    <property type="component" value="Unassembled WGS sequence"/>
</dbReference>
<dbReference type="PANTHER" id="PTHR43135:SF3">
    <property type="entry name" value="ALPHA-D-RIBOSE 1-METHYLPHOSPHONATE 5-TRIPHOSPHATE DIPHOSPHATASE"/>
    <property type="match status" value="1"/>
</dbReference>
<comment type="caution">
    <text evidence="3">The sequence shown here is derived from an EMBL/GenBank/DDBJ whole genome shotgun (WGS) entry which is preliminary data.</text>
</comment>
<sequence length="441" mass="46847">MKKLLLALGVALSFTAAAQTPITPAPAAAVPTVTAIRAGRLVDVVSGKLLTNQIILVSGDKITAVGPNLTIPAGATVVDLSSATVLPGLMDCHTHLSSEPGDNYYEDMFRKSPIDRALLAPTYAARTLQAGFTMVRDLGSSSLIDVSLRNAINAGTLPGPRMLVATFALSATGGHGDPTTGFAPGLKFGENPDFTGIADGPEEIRKRVRTNVKFGADWIKVLATAGVLSEEGSAGAALYSLEELKAAVDEAHRWGRQVAAHAHGAEGIKLAVRAGVTSIEHGSLLDDEGVQLMKKNGTWLVADIYDDDYILSEYAKKGFPEKIIEKERSVGKLQRENFQKAVRAGVKVAFGTDAAVYPHGGNAKQFFYMVKFGLTPMQAIQSATIRAAELLQWQDRTGSLTAGKLADIVAVPGNPLTDVRALETVQFVMKEGKVYRNEPKP</sequence>
<organism evidence="3 4">
    <name type="scientific">Hymenobacter coccineus</name>
    <dbReference type="NCBI Taxonomy" id="1908235"/>
    <lineage>
        <taxon>Bacteria</taxon>
        <taxon>Pseudomonadati</taxon>
        <taxon>Bacteroidota</taxon>
        <taxon>Cytophagia</taxon>
        <taxon>Cytophagales</taxon>
        <taxon>Hymenobacteraceae</taxon>
        <taxon>Hymenobacter</taxon>
    </lineage>
</organism>
<dbReference type="SUPFAM" id="SSF51338">
    <property type="entry name" value="Composite domain of metallo-dependent hydrolases"/>
    <property type="match status" value="1"/>
</dbReference>
<dbReference type="Gene3D" id="2.30.40.10">
    <property type="entry name" value="Urease, subunit C, domain 1"/>
    <property type="match status" value="1"/>
</dbReference>
<dbReference type="InterPro" id="IPR006680">
    <property type="entry name" value="Amidohydro-rel"/>
</dbReference>
<feature type="signal peptide" evidence="1">
    <location>
        <begin position="1"/>
        <end position="18"/>
    </location>
</feature>
<feature type="domain" description="Amidohydrolase-related" evidence="2">
    <location>
        <begin position="84"/>
        <end position="434"/>
    </location>
</feature>
<reference evidence="3 4" key="1">
    <citation type="submission" date="2016-08" db="EMBL/GenBank/DDBJ databases">
        <title>Hymenobacter coccineus sp. nov., Hymenobacter lapidarius sp. nov. and Hymenobacter glacialis sp. nov., isolated from Antarctic soil.</title>
        <authorList>
            <person name="Sedlacek I."/>
            <person name="Kralova S."/>
            <person name="Kyrova K."/>
            <person name="Maslanova I."/>
            <person name="Stankova E."/>
            <person name="Vrbovska V."/>
            <person name="Nemec M."/>
            <person name="Bartak M."/>
            <person name="Svec P."/>
            <person name="Busse H.-J."/>
            <person name="Pantucek R."/>
        </authorList>
    </citation>
    <scope>NUCLEOTIDE SEQUENCE [LARGE SCALE GENOMIC DNA]</scope>
    <source>
        <strain evidence="3 4">CCM 8649</strain>
    </source>
</reference>
<dbReference type="AlphaFoldDB" id="A0A1G1TH30"/>
<keyword evidence="4" id="KW-1185">Reference proteome</keyword>
<evidence type="ECO:0000313" key="4">
    <source>
        <dbReference type="Proteomes" id="UP000177506"/>
    </source>
</evidence>
<dbReference type="PANTHER" id="PTHR43135">
    <property type="entry name" value="ALPHA-D-RIBOSE 1-METHYLPHOSPHONATE 5-TRIPHOSPHATE DIPHOSPHATASE"/>
    <property type="match status" value="1"/>
</dbReference>
<evidence type="ECO:0000313" key="3">
    <source>
        <dbReference type="EMBL" id="OGX90113.1"/>
    </source>
</evidence>
<protein>
    <submittedName>
        <fullName evidence="3">Xaa-Pro dipeptidase</fullName>
    </submittedName>
</protein>
<dbReference type="GO" id="GO:0016810">
    <property type="term" value="F:hydrolase activity, acting on carbon-nitrogen (but not peptide) bonds"/>
    <property type="evidence" value="ECO:0007669"/>
    <property type="project" value="InterPro"/>
</dbReference>
<dbReference type="SUPFAM" id="SSF51556">
    <property type="entry name" value="Metallo-dependent hydrolases"/>
    <property type="match status" value="1"/>
</dbReference>
<gene>
    <name evidence="3" type="ORF">BEN49_07645</name>
</gene>
<feature type="chain" id="PRO_5009579506" evidence="1">
    <location>
        <begin position="19"/>
        <end position="441"/>
    </location>
</feature>
<dbReference type="InterPro" id="IPR032466">
    <property type="entry name" value="Metal_Hydrolase"/>
</dbReference>
<dbReference type="InterPro" id="IPR057744">
    <property type="entry name" value="OTAase-like"/>
</dbReference>
<dbReference type="EMBL" id="MDZA01000199">
    <property type="protein sequence ID" value="OGX90113.1"/>
    <property type="molecule type" value="Genomic_DNA"/>
</dbReference>
<evidence type="ECO:0000259" key="2">
    <source>
        <dbReference type="Pfam" id="PF01979"/>
    </source>
</evidence>
<dbReference type="Gene3D" id="3.20.20.140">
    <property type="entry name" value="Metal-dependent hydrolases"/>
    <property type="match status" value="1"/>
</dbReference>
<dbReference type="RefSeq" id="WP_070743887.1">
    <property type="nucleotide sequence ID" value="NZ_MDZA01000199.1"/>
</dbReference>
<proteinExistence type="predicted"/>